<evidence type="ECO:0000256" key="5">
    <source>
        <dbReference type="ARBA" id="ARBA00030975"/>
    </source>
</evidence>
<feature type="region of interest" description="G5" evidence="6">
    <location>
        <begin position="362"/>
        <end position="364"/>
    </location>
</feature>
<dbReference type="InterPro" id="IPR030388">
    <property type="entry name" value="G_ERA_dom"/>
</dbReference>
<dbReference type="PROSITE" id="PS51713">
    <property type="entry name" value="G_ERA"/>
    <property type="match status" value="1"/>
</dbReference>
<feature type="domain" description="Era-type G" evidence="7">
    <location>
        <begin position="123"/>
        <end position="384"/>
    </location>
</feature>
<organism evidence="8 9">
    <name type="scientific">Paralvinella palmiformis</name>
    <dbReference type="NCBI Taxonomy" id="53620"/>
    <lineage>
        <taxon>Eukaryota</taxon>
        <taxon>Metazoa</taxon>
        <taxon>Spiralia</taxon>
        <taxon>Lophotrochozoa</taxon>
        <taxon>Annelida</taxon>
        <taxon>Polychaeta</taxon>
        <taxon>Sedentaria</taxon>
        <taxon>Canalipalpata</taxon>
        <taxon>Terebellida</taxon>
        <taxon>Terebelliformia</taxon>
        <taxon>Alvinellidae</taxon>
        <taxon>Paralvinella</taxon>
    </lineage>
</organism>
<dbReference type="PANTHER" id="PTHR42698:SF1">
    <property type="entry name" value="GTPASE ERA, MITOCHONDRIAL"/>
    <property type="match status" value="1"/>
</dbReference>
<evidence type="ECO:0000256" key="3">
    <source>
        <dbReference type="ARBA" id="ARBA00022741"/>
    </source>
</evidence>
<dbReference type="GO" id="GO:0005759">
    <property type="term" value="C:mitochondrial matrix"/>
    <property type="evidence" value="ECO:0007669"/>
    <property type="project" value="TreeGrafter"/>
</dbReference>
<evidence type="ECO:0000259" key="7">
    <source>
        <dbReference type="PROSITE" id="PS51713"/>
    </source>
</evidence>
<dbReference type="EMBL" id="JAODUP010000012">
    <property type="protein sequence ID" value="KAK2169132.1"/>
    <property type="molecule type" value="Genomic_DNA"/>
</dbReference>
<evidence type="ECO:0000256" key="6">
    <source>
        <dbReference type="PROSITE-ProRule" id="PRU01050"/>
    </source>
</evidence>
<gene>
    <name evidence="8" type="ORF">LSH36_12g18048</name>
</gene>
<evidence type="ECO:0000256" key="2">
    <source>
        <dbReference type="ARBA" id="ARBA00019149"/>
    </source>
</evidence>
<name>A0AAD9NG82_9ANNE</name>
<dbReference type="HAMAP" id="MF_00367">
    <property type="entry name" value="GTPase_Era"/>
    <property type="match status" value="1"/>
</dbReference>
<dbReference type="CDD" id="cd04163">
    <property type="entry name" value="Era"/>
    <property type="match status" value="1"/>
</dbReference>
<keyword evidence="9" id="KW-1185">Reference proteome</keyword>
<dbReference type="Gene3D" id="3.30.300.20">
    <property type="match status" value="1"/>
</dbReference>
<comment type="similarity">
    <text evidence="1 6">Belongs to the TRAFAC class TrmE-Era-EngA-EngB-Septin-like GTPase superfamily. Era GTPase family.</text>
</comment>
<dbReference type="InterPro" id="IPR009019">
    <property type="entry name" value="KH_sf_prok-type"/>
</dbReference>
<evidence type="ECO:0000256" key="1">
    <source>
        <dbReference type="ARBA" id="ARBA00007921"/>
    </source>
</evidence>
<protein>
    <recommendedName>
        <fullName evidence="2">GTPase Era, mitochondrial</fullName>
    </recommendedName>
    <alternativeName>
        <fullName evidence="5">ERA-like protein 1</fullName>
    </alternativeName>
</protein>
<feature type="region of interest" description="G4" evidence="6">
    <location>
        <begin position="247"/>
        <end position="250"/>
    </location>
</feature>
<dbReference type="Proteomes" id="UP001208570">
    <property type="component" value="Unassembled WGS sequence"/>
</dbReference>
<feature type="region of interest" description="G2" evidence="6">
    <location>
        <begin position="157"/>
        <end position="161"/>
    </location>
</feature>
<dbReference type="GO" id="GO:0043024">
    <property type="term" value="F:ribosomal small subunit binding"/>
    <property type="evidence" value="ECO:0007669"/>
    <property type="project" value="TreeGrafter"/>
</dbReference>
<dbReference type="PRINTS" id="PR00326">
    <property type="entry name" value="GTP1OBG"/>
</dbReference>
<dbReference type="CDD" id="cd22534">
    <property type="entry name" value="KH-II_Era"/>
    <property type="match status" value="1"/>
</dbReference>
<dbReference type="NCBIfam" id="TIGR00231">
    <property type="entry name" value="small_GTP"/>
    <property type="match status" value="1"/>
</dbReference>
<keyword evidence="4 6" id="KW-0342">GTP-binding</keyword>
<evidence type="ECO:0000313" key="8">
    <source>
        <dbReference type="EMBL" id="KAK2169132.1"/>
    </source>
</evidence>
<dbReference type="InterPro" id="IPR005662">
    <property type="entry name" value="GTPase_Era-like"/>
</dbReference>
<dbReference type="SUPFAM" id="SSF54814">
    <property type="entry name" value="Prokaryotic type KH domain (KH-domain type II)"/>
    <property type="match status" value="1"/>
</dbReference>
<accession>A0AAD9NG82</accession>
<dbReference type="FunFam" id="3.40.50.300:FF:002220">
    <property type="entry name" value="GTPase Era, mitochondrial"/>
    <property type="match status" value="1"/>
</dbReference>
<dbReference type="SUPFAM" id="SSF52540">
    <property type="entry name" value="P-loop containing nucleoside triphosphate hydrolases"/>
    <property type="match status" value="1"/>
</dbReference>
<evidence type="ECO:0000313" key="9">
    <source>
        <dbReference type="Proteomes" id="UP001208570"/>
    </source>
</evidence>
<dbReference type="PANTHER" id="PTHR42698">
    <property type="entry name" value="GTPASE ERA"/>
    <property type="match status" value="1"/>
</dbReference>
<dbReference type="InterPro" id="IPR015946">
    <property type="entry name" value="KH_dom-like_a/b"/>
</dbReference>
<dbReference type="GO" id="GO:0000028">
    <property type="term" value="P:ribosomal small subunit assembly"/>
    <property type="evidence" value="ECO:0007669"/>
    <property type="project" value="TreeGrafter"/>
</dbReference>
<reference evidence="8" key="1">
    <citation type="journal article" date="2023" name="Mol. Biol. Evol.">
        <title>Third-Generation Sequencing Reveals the Adaptive Role of the Epigenome in Three Deep-Sea Polychaetes.</title>
        <authorList>
            <person name="Perez M."/>
            <person name="Aroh O."/>
            <person name="Sun Y."/>
            <person name="Lan Y."/>
            <person name="Juniper S.K."/>
            <person name="Young C.R."/>
            <person name="Angers B."/>
            <person name="Qian P.Y."/>
        </authorList>
    </citation>
    <scope>NUCLEOTIDE SEQUENCE</scope>
    <source>
        <strain evidence="8">P08H-3</strain>
    </source>
</reference>
<dbReference type="InterPro" id="IPR027417">
    <property type="entry name" value="P-loop_NTPase"/>
</dbReference>
<dbReference type="AlphaFoldDB" id="A0AAD9NG82"/>
<feature type="region of interest" description="G1" evidence="6">
    <location>
        <begin position="131"/>
        <end position="138"/>
    </location>
</feature>
<dbReference type="Pfam" id="PF01926">
    <property type="entry name" value="MMR_HSR1"/>
    <property type="match status" value="1"/>
</dbReference>
<proteinExistence type="inferred from homology"/>
<dbReference type="GO" id="GO:0005525">
    <property type="term" value="F:GTP binding"/>
    <property type="evidence" value="ECO:0007669"/>
    <property type="project" value="UniProtKB-UniRule"/>
</dbReference>
<dbReference type="InterPro" id="IPR006073">
    <property type="entry name" value="GTP-bd"/>
</dbReference>
<feature type="region of interest" description="G3" evidence="6">
    <location>
        <begin position="178"/>
        <end position="181"/>
    </location>
</feature>
<sequence length="494" mass="56337">MTGTYCVKCLSDRLSPLKQIITKTFLYKRKVITSILDCPRTLKQQFSHVPHRCYSVKGNTLYVSCHNVNSTPILVTNPKYESTHTAELQTLNENEAGDKRIELTKSAQKKLLKMKPQQPLNPHILKTSVIGSPNAGKSTLVNQLTGWQFASVSKKVHTTRHNAVGVLTHNNTQVVFLDTPGLITPEKVKKHRLEKSLLTDPYSSLFDADLIITVVDVSQSWNRSKLDHEILTALMMHSNKRSILVLNKVDLLKCKSDLLTTARLLTEGVIGGKPAPHVKNMRKHERRKEDILKKILEKEGQTNAELSNMKVIESSKLGNAPVIKDEHLNEDWWNGYLKKLKELKRQAIKKRGWQQFDRVFMISAIDGDGLDDIKQYLTDTAIPGPWLYHSAVVTDQDPVELVKFCIRGKILDYLPKEIPYQIEVNVKQWELDENNYLRASIDLICPRSRDLTHLIGKEGQNISTIREEAKQELMNIFQQELSLHLNAYVNTKSD</sequence>
<evidence type="ECO:0000256" key="4">
    <source>
        <dbReference type="ARBA" id="ARBA00023134"/>
    </source>
</evidence>
<dbReference type="GO" id="GO:0019843">
    <property type="term" value="F:rRNA binding"/>
    <property type="evidence" value="ECO:0007669"/>
    <property type="project" value="TreeGrafter"/>
</dbReference>
<dbReference type="Gene3D" id="3.40.50.300">
    <property type="entry name" value="P-loop containing nucleotide triphosphate hydrolases"/>
    <property type="match status" value="1"/>
</dbReference>
<comment type="caution">
    <text evidence="8">The sequence shown here is derived from an EMBL/GenBank/DDBJ whole genome shotgun (WGS) entry which is preliminary data.</text>
</comment>
<keyword evidence="3 6" id="KW-0547">Nucleotide-binding</keyword>
<dbReference type="InterPro" id="IPR005225">
    <property type="entry name" value="Small_GTP-bd"/>
</dbReference>